<dbReference type="Proteomes" id="UP000289411">
    <property type="component" value="Unassembled WGS sequence"/>
</dbReference>
<keyword evidence="2" id="KW-0808">Transferase</keyword>
<dbReference type="EMBL" id="QYBC01000001">
    <property type="protein sequence ID" value="RYB07574.1"/>
    <property type="molecule type" value="Genomic_DNA"/>
</dbReference>
<dbReference type="RefSeq" id="WP_129217039.1">
    <property type="nucleotide sequence ID" value="NZ_QYBC01000001.1"/>
</dbReference>
<dbReference type="PANTHER" id="PTHR12526">
    <property type="entry name" value="GLYCOSYLTRANSFERASE"/>
    <property type="match status" value="1"/>
</dbReference>
<name>A0A4Q2RI08_9HYPH</name>
<gene>
    <name evidence="2" type="ORF">D3272_00055</name>
</gene>
<dbReference type="Pfam" id="PF13439">
    <property type="entry name" value="Glyco_transf_4"/>
    <property type="match status" value="1"/>
</dbReference>
<dbReference type="AlphaFoldDB" id="A0A4Q2RI08"/>
<feature type="domain" description="Glycosyltransferase subfamily 4-like N-terminal" evidence="1">
    <location>
        <begin position="14"/>
        <end position="155"/>
    </location>
</feature>
<dbReference type="InterPro" id="IPR028098">
    <property type="entry name" value="Glyco_trans_4-like_N"/>
</dbReference>
<sequence length="377" mass="39632">MRVLHVLNHTYRLNGHVHAAVDLACAQAALGHEVAVCSAGGSFDALLEAHGVETIVLDQERRPGTALKAIRALIGHVRRRRFDVVHAHMMTSALLAWPACRLAGIPLVTTVHNEFQKSSILMGIGTRVIAVSGAVGRSMGRRGVPASRLRVVLNGTIGAARFAGADATPRRLASPSVLFVGGLHPRKGLSDLVAAFAIVHRSNPAAHLTIVGEGPHRADYEAAAAASGAGAAITFTGAQENPRAYLLGADIFVLPSHADPAPLVLSEAREAGCAIVATDVDGIPELLEGGTAGILVPPHDPERLAAAILSLVEDPAVLATWRRNSQYNIDHMKIERVAHDTLAIYAECCGARGREAGRVPTRHSGDVAMRHPAKGEV</sequence>
<dbReference type="Gene3D" id="3.40.50.2000">
    <property type="entry name" value="Glycogen Phosphorylase B"/>
    <property type="match status" value="2"/>
</dbReference>
<reference evidence="2 3" key="2">
    <citation type="submission" date="2019-02" db="EMBL/GenBank/DDBJ databases">
        <title>'Lichenibacterium ramalinii' gen. nov. sp. nov., 'Lichenibacterium minor' gen. nov. sp. nov.</title>
        <authorList>
            <person name="Pankratov T."/>
        </authorList>
    </citation>
    <scope>NUCLEOTIDE SEQUENCE [LARGE SCALE GENOMIC DNA]</scope>
    <source>
        <strain evidence="2 3">RmlP001</strain>
    </source>
</reference>
<keyword evidence="3" id="KW-1185">Reference proteome</keyword>
<dbReference type="PANTHER" id="PTHR12526:SF630">
    <property type="entry name" value="GLYCOSYLTRANSFERASE"/>
    <property type="match status" value="1"/>
</dbReference>
<dbReference type="Pfam" id="PF13692">
    <property type="entry name" value="Glyco_trans_1_4"/>
    <property type="match status" value="1"/>
</dbReference>
<evidence type="ECO:0000259" key="1">
    <source>
        <dbReference type="Pfam" id="PF13439"/>
    </source>
</evidence>
<proteinExistence type="predicted"/>
<evidence type="ECO:0000313" key="2">
    <source>
        <dbReference type="EMBL" id="RYB07574.1"/>
    </source>
</evidence>
<dbReference type="SUPFAM" id="SSF53756">
    <property type="entry name" value="UDP-Glycosyltransferase/glycogen phosphorylase"/>
    <property type="match status" value="1"/>
</dbReference>
<dbReference type="GO" id="GO:0016757">
    <property type="term" value="F:glycosyltransferase activity"/>
    <property type="evidence" value="ECO:0007669"/>
    <property type="project" value="UniProtKB-ARBA"/>
</dbReference>
<dbReference type="CDD" id="cd03801">
    <property type="entry name" value="GT4_PimA-like"/>
    <property type="match status" value="1"/>
</dbReference>
<protein>
    <submittedName>
        <fullName evidence="2">Glycosyltransferase family 1 protein</fullName>
    </submittedName>
</protein>
<evidence type="ECO:0000313" key="3">
    <source>
        <dbReference type="Proteomes" id="UP000289411"/>
    </source>
</evidence>
<accession>A0A4Q2RI08</accession>
<comment type="caution">
    <text evidence="2">The sequence shown here is derived from an EMBL/GenBank/DDBJ whole genome shotgun (WGS) entry which is preliminary data.</text>
</comment>
<reference evidence="2 3" key="1">
    <citation type="submission" date="2018-09" db="EMBL/GenBank/DDBJ databases">
        <authorList>
            <person name="Grouzdev D.S."/>
            <person name="Krutkina M.S."/>
        </authorList>
    </citation>
    <scope>NUCLEOTIDE SEQUENCE [LARGE SCALE GENOMIC DNA]</scope>
    <source>
        <strain evidence="2 3">RmlP001</strain>
    </source>
</reference>
<dbReference type="OrthoDB" id="9790710at2"/>
<organism evidence="2 3">
    <name type="scientific">Lichenibacterium ramalinae</name>
    <dbReference type="NCBI Taxonomy" id="2316527"/>
    <lineage>
        <taxon>Bacteria</taxon>
        <taxon>Pseudomonadati</taxon>
        <taxon>Pseudomonadota</taxon>
        <taxon>Alphaproteobacteria</taxon>
        <taxon>Hyphomicrobiales</taxon>
        <taxon>Lichenihabitantaceae</taxon>
        <taxon>Lichenibacterium</taxon>
    </lineage>
</organism>